<evidence type="ECO:0000313" key="3">
    <source>
        <dbReference type="WBParaSite" id="L893_g20512.t1"/>
    </source>
</evidence>
<evidence type="ECO:0000313" key="2">
    <source>
        <dbReference type="Proteomes" id="UP000095287"/>
    </source>
</evidence>
<feature type="region of interest" description="Disordered" evidence="1">
    <location>
        <begin position="1"/>
        <end position="39"/>
    </location>
</feature>
<dbReference type="Proteomes" id="UP000095287">
    <property type="component" value="Unplaced"/>
</dbReference>
<proteinExistence type="predicted"/>
<protein>
    <submittedName>
        <fullName evidence="3">Uncharacterized protein</fullName>
    </submittedName>
</protein>
<accession>A0A1I7YXI1</accession>
<keyword evidence="2" id="KW-1185">Reference proteome</keyword>
<name>A0A1I7YXI1_9BILA</name>
<dbReference type="AlphaFoldDB" id="A0A1I7YXI1"/>
<organism evidence="2 3">
    <name type="scientific">Steinernema glaseri</name>
    <dbReference type="NCBI Taxonomy" id="37863"/>
    <lineage>
        <taxon>Eukaryota</taxon>
        <taxon>Metazoa</taxon>
        <taxon>Ecdysozoa</taxon>
        <taxon>Nematoda</taxon>
        <taxon>Chromadorea</taxon>
        <taxon>Rhabditida</taxon>
        <taxon>Tylenchina</taxon>
        <taxon>Panagrolaimomorpha</taxon>
        <taxon>Strongyloidoidea</taxon>
        <taxon>Steinernematidae</taxon>
        <taxon>Steinernema</taxon>
    </lineage>
</organism>
<evidence type="ECO:0000256" key="1">
    <source>
        <dbReference type="SAM" id="MobiDB-lite"/>
    </source>
</evidence>
<reference evidence="3" key="1">
    <citation type="submission" date="2016-11" db="UniProtKB">
        <authorList>
            <consortium name="WormBaseParasite"/>
        </authorList>
    </citation>
    <scope>IDENTIFICATION</scope>
</reference>
<dbReference type="WBParaSite" id="L893_g20512.t1">
    <property type="protein sequence ID" value="L893_g20512.t1"/>
    <property type="gene ID" value="L893_g20512"/>
</dbReference>
<feature type="compositionally biased region" description="Basic and acidic residues" evidence="1">
    <location>
        <begin position="1"/>
        <end position="22"/>
    </location>
</feature>
<sequence length="89" mass="9808">MNSKRPYKDHAAKQAPLADHKQTTFPSEKPPRPPLSAASVLLPEVGRTSQRARQTSCLRKQPSAFWHAVKNSRSIAAESFAEDDAEAIP</sequence>